<reference evidence="1" key="1">
    <citation type="submission" date="2014-11" db="EMBL/GenBank/DDBJ databases">
        <authorList>
            <person name="Amaro Gonzalez C."/>
        </authorList>
    </citation>
    <scope>NUCLEOTIDE SEQUENCE</scope>
</reference>
<dbReference type="EMBL" id="GBXM01001896">
    <property type="protein sequence ID" value="JAI06682.1"/>
    <property type="molecule type" value="Transcribed_RNA"/>
</dbReference>
<reference evidence="1" key="2">
    <citation type="journal article" date="2015" name="Fish Shellfish Immunol.">
        <title>Early steps in the European eel (Anguilla anguilla)-Vibrio vulnificus interaction in the gills: Role of the RtxA13 toxin.</title>
        <authorList>
            <person name="Callol A."/>
            <person name="Pajuelo D."/>
            <person name="Ebbesson L."/>
            <person name="Teles M."/>
            <person name="MacKenzie S."/>
            <person name="Amaro C."/>
        </authorList>
    </citation>
    <scope>NUCLEOTIDE SEQUENCE</scope>
</reference>
<sequence>MSITVEKKTITKYTLGQPAPQVSVSESLFTLQVLNEVL</sequence>
<organism evidence="1">
    <name type="scientific">Anguilla anguilla</name>
    <name type="common">European freshwater eel</name>
    <name type="synonym">Muraena anguilla</name>
    <dbReference type="NCBI Taxonomy" id="7936"/>
    <lineage>
        <taxon>Eukaryota</taxon>
        <taxon>Metazoa</taxon>
        <taxon>Chordata</taxon>
        <taxon>Craniata</taxon>
        <taxon>Vertebrata</taxon>
        <taxon>Euteleostomi</taxon>
        <taxon>Actinopterygii</taxon>
        <taxon>Neopterygii</taxon>
        <taxon>Teleostei</taxon>
        <taxon>Anguilliformes</taxon>
        <taxon>Anguillidae</taxon>
        <taxon>Anguilla</taxon>
    </lineage>
</organism>
<dbReference type="AlphaFoldDB" id="A0A0E9XW89"/>
<proteinExistence type="predicted"/>
<protein>
    <submittedName>
        <fullName evidence="1">Uncharacterized protein</fullName>
    </submittedName>
</protein>
<accession>A0A0E9XW89</accession>
<name>A0A0E9XW89_ANGAN</name>
<evidence type="ECO:0000313" key="1">
    <source>
        <dbReference type="EMBL" id="JAI06682.1"/>
    </source>
</evidence>